<dbReference type="InterPro" id="IPR011039">
    <property type="entry name" value="TFIIF_interaction"/>
</dbReference>
<keyword evidence="4" id="KW-0805">Transcription regulation</keyword>
<feature type="compositionally biased region" description="Polar residues" evidence="10">
    <location>
        <begin position="307"/>
        <end position="326"/>
    </location>
</feature>
<evidence type="ECO:0000313" key="12">
    <source>
        <dbReference type="Proteomes" id="UP000031668"/>
    </source>
</evidence>
<dbReference type="GO" id="GO:0005674">
    <property type="term" value="C:transcription factor TFIIF complex"/>
    <property type="evidence" value="ECO:0007669"/>
    <property type="project" value="TreeGrafter"/>
</dbReference>
<dbReference type="SUPFAM" id="SSF50916">
    <property type="entry name" value="Rap30/74 interaction domains"/>
    <property type="match status" value="1"/>
</dbReference>
<comment type="caution">
    <text evidence="11">The sequence shown here is derived from an EMBL/GenBank/DDBJ whole genome shotgun (WGS) entry which is preliminary data.</text>
</comment>
<comment type="function">
    <text evidence="8">TFIIF is a general transcription initiation factor that binds to RNA polymerase II and helps to recruit it to the initiation complex in collaboration with TFIIB. It promotes transcription elongation.</text>
</comment>
<dbReference type="GO" id="GO:0032968">
    <property type="term" value="P:positive regulation of transcription elongation by RNA polymerase II"/>
    <property type="evidence" value="ECO:0007669"/>
    <property type="project" value="InterPro"/>
</dbReference>
<evidence type="ECO:0000313" key="11">
    <source>
        <dbReference type="EMBL" id="KII63645.1"/>
    </source>
</evidence>
<evidence type="ECO:0000256" key="3">
    <source>
        <dbReference type="ARBA" id="ARBA00020812"/>
    </source>
</evidence>
<dbReference type="GO" id="GO:0006367">
    <property type="term" value="P:transcription initiation at RNA polymerase II promoter"/>
    <property type="evidence" value="ECO:0007669"/>
    <property type="project" value="InterPro"/>
</dbReference>
<dbReference type="GO" id="GO:0016251">
    <property type="term" value="F:RNA polymerase II general transcription initiation factor activity"/>
    <property type="evidence" value="ECO:0007669"/>
    <property type="project" value="TreeGrafter"/>
</dbReference>
<evidence type="ECO:0000256" key="2">
    <source>
        <dbReference type="ARBA" id="ARBA00005249"/>
    </source>
</evidence>
<organism evidence="11 12">
    <name type="scientific">Thelohanellus kitauei</name>
    <name type="common">Myxosporean</name>
    <dbReference type="NCBI Taxonomy" id="669202"/>
    <lineage>
        <taxon>Eukaryota</taxon>
        <taxon>Metazoa</taxon>
        <taxon>Cnidaria</taxon>
        <taxon>Myxozoa</taxon>
        <taxon>Myxosporea</taxon>
        <taxon>Bivalvulida</taxon>
        <taxon>Platysporina</taxon>
        <taxon>Myxobolidae</taxon>
        <taxon>Thelohanellus</taxon>
    </lineage>
</organism>
<dbReference type="PANTHER" id="PTHR13011:SF0">
    <property type="entry name" value="GENERAL TRANSCRIPTION FACTOR IIF SUBUNIT 1"/>
    <property type="match status" value="1"/>
</dbReference>
<evidence type="ECO:0000256" key="6">
    <source>
        <dbReference type="ARBA" id="ARBA00023163"/>
    </source>
</evidence>
<keyword evidence="7" id="KW-0539">Nucleus</keyword>
<feature type="compositionally biased region" description="Polar residues" evidence="10">
    <location>
        <begin position="180"/>
        <end position="195"/>
    </location>
</feature>
<feature type="region of interest" description="Disordered" evidence="10">
    <location>
        <begin position="160"/>
        <end position="196"/>
    </location>
</feature>
<dbReference type="GO" id="GO:0001096">
    <property type="term" value="F:TFIIF-class transcription factor complex binding"/>
    <property type="evidence" value="ECO:0007669"/>
    <property type="project" value="TreeGrafter"/>
</dbReference>
<dbReference type="OrthoDB" id="10674197at2759"/>
<dbReference type="EMBL" id="JWZT01004623">
    <property type="protein sequence ID" value="KII63645.1"/>
    <property type="molecule type" value="Genomic_DNA"/>
</dbReference>
<evidence type="ECO:0000256" key="9">
    <source>
        <dbReference type="ARBA" id="ARBA00031523"/>
    </source>
</evidence>
<reference evidence="11 12" key="1">
    <citation type="journal article" date="2014" name="Genome Biol. Evol.">
        <title>The genome of the myxosporean Thelohanellus kitauei shows adaptations to nutrient acquisition within its fish host.</title>
        <authorList>
            <person name="Yang Y."/>
            <person name="Xiong J."/>
            <person name="Zhou Z."/>
            <person name="Huo F."/>
            <person name="Miao W."/>
            <person name="Ran C."/>
            <person name="Liu Y."/>
            <person name="Zhang J."/>
            <person name="Feng J."/>
            <person name="Wang M."/>
            <person name="Wang M."/>
            <person name="Wang L."/>
            <person name="Yao B."/>
        </authorList>
    </citation>
    <scope>NUCLEOTIDE SEQUENCE [LARGE SCALE GENOMIC DNA]</scope>
    <source>
        <strain evidence="11">Wuqing</strain>
    </source>
</reference>
<feature type="region of interest" description="Disordered" evidence="10">
    <location>
        <begin position="290"/>
        <end position="329"/>
    </location>
</feature>
<name>A0A0C2M9J3_THEKT</name>
<comment type="subcellular location">
    <subcellularLocation>
        <location evidence="1">Nucleus</location>
    </subcellularLocation>
</comment>
<keyword evidence="6" id="KW-0804">Transcription</keyword>
<dbReference type="Gene3D" id="1.10.10.10">
    <property type="entry name" value="Winged helix-like DNA-binding domain superfamily/Winged helix DNA-binding domain"/>
    <property type="match status" value="1"/>
</dbReference>
<gene>
    <name evidence="11" type="ORF">RF11_06181</name>
</gene>
<dbReference type="PANTHER" id="PTHR13011">
    <property type="entry name" value="TFIIF-ALPHA"/>
    <property type="match status" value="1"/>
</dbReference>
<keyword evidence="12" id="KW-1185">Reference proteome</keyword>
<evidence type="ECO:0000256" key="10">
    <source>
        <dbReference type="SAM" id="MobiDB-lite"/>
    </source>
</evidence>
<evidence type="ECO:0000256" key="5">
    <source>
        <dbReference type="ARBA" id="ARBA00023125"/>
    </source>
</evidence>
<evidence type="ECO:0000256" key="7">
    <source>
        <dbReference type="ARBA" id="ARBA00023242"/>
    </source>
</evidence>
<protein>
    <recommendedName>
        <fullName evidence="3">General transcription factor IIF subunit 1</fullName>
    </recommendedName>
    <alternativeName>
        <fullName evidence="9">Transcription initiation factor IIF subunit alpha</fullName>
    </alternativeName>
</protein>
<accession>A0A0C2M9J3</accession>
<evidence type="ECO:0000256" key="4">
    <source>
        <dbReference type="ARBA" id="ARBA00023015"/>
    </source>
</evidence>
<comment type="similarity">
    <text evidence="2">Belongs to the TFIIF alpha subunit family.</text>
</comment>
<feature type="region of interest" description="Disordered" evidence="10">
    <location>
        <begin position="241"/>
        <end position="262"/>
    </location>
</feature>
<sequence>MSSNAIELRIVLNGDKKLSMLKFNTPNDCILKSTRASIKKVSKFNVDKIDDSSESLFHMTESKIKEIKKISELRKQLASDHNTVLTLSDGKHSREYICRPEEAAMENSGYFIMRRASNCMTVTPIDDWYTVQLGAKQSTLTPEEAEKEFANADRRIGSKVKHINSKLDTDDAGVEEKKSNVPNAPQNDTEPTSSKIPAKIDQDAEEENMLFGDHLYAQLSESEEEGGDLNEQGKELKKIMKKTSGDVDQSDSDDDFDSDNESDFDALEKKYSQTKLPSRDLSNIDLPPLALASKGIPDPPKLAPTVPITSTQQEQIPKTPSTQPQLSKGGENEKLIEEKIVKYLSRQSMNTAMLLKKLLNHVPPDFTKEQVVYQMAAVIRKLGIQKKVLSGQTYLDINKK</sequence>
<evidence type="ECO:0000256" key="8">
    <source>
        <dbReference type="ARBA" id="ARBA00025232"/>
    </source>
</evidence>
<dbReference type="InterPro" id="IPR008851">
    <property type="entry name" value="TFIIF-alpha"/>
</dbReference>
<dbReference type="GO" id="GO:0003677">
    <property type="term" value="F:DNA binding"/>
    <property type="evidence" value="ECO:0007669"/>
    <property type="project" value="UniProtKB-KW"/>
</dbReference>
<feature type="compositionally biased region" description="Basic and acidic residues" evidence="10">
    <location>
        <begin position="165"/>
        <end position="179"/>
    </location>
</feature>
<dbReference type="InterPro" id="IPR036388">
    <property type="entry name" value="WH-like_DNA-bd_sf"/>
</dbReference>
<feature type="compositionally biased region" description="Acidic residues" evidence="10">
    <location>
        <begin position="248"/>
        <end position="262"/>
    </location>
</feature>
<keyword evidence="5" id="KW-0238">DNA-binding</keyword>
<dbReference type="Proteomes" id="UP000031668">
    <property type="component" value="Unassembled WGS sequence"/>
</dbReference>
<dbReference type="AlphaFoldDB" id="A0A0C2M9J3"/>
<proteinExistence type="inferred from homology"/>
<evidence type="ECO:0000256" key="1">
    <source>
        <dbReference type="ARBA" id="ARBA00004123"/>
    </source>
</evidence>